<dbReference type="AlphaFoldDB" id="A0A9W7ZMR6"/>
<comment type="similarity">
    <text evidence="1">Belongs to the CWC26 family.</text>
</comment>
<organism evidence="3 4">
    <name type="scientific">Tieghemiomyces parasiticus</name>
    <dbReference type="NCBI Taxonomy" id="78921"/>
    <lineage>
        <taxon>Eukaryota</taxon>
        <taxon>Fungi</taxon>
        <taxon>Fungi incertae sedis</taxon>
        <taxon>Zoopagomycota</taxon>
        <taxon>Kickxellomycotina</taxon>
        <taxon>Dimargaritomycetes</taxon>
        <taxon>Dimargaritales</taxon>
        <taxon>Dimargaritaceae</taxon>
        <taxon>Tieghemiomyces</taxon>
    </lineage>
</organism>
<feature type="region of interest" description="Disordered" evidence="2">
    <location>
        <begin position="290"/>
        <end position="309"/>
    </location>
</feature>
<evidence type="ECO:0000313" key="3">
    <source>
        <dbReference type="EMBL" id="KAJ1911731.1"/>
    </source>
</evidence>
<dbReference type="Proteomes" id="UP001150569">
    <property type="component" value="Unassembled WGS sequence"/>
</dbReference>
<evidence type="ECO:0000256" key="2">
    <source>
        <dbReference type="SAM" id="MobiDB-lite"/>
    </source>
</evidence>
<dbReference type="OrthoDB" id="6022at2759"/>
<name>A0A9W7ZMR6_9FUNG</name>
<comment type="caution">
    <text evidence="3">The sequence shown here is derived from an EMBL/GenBank/DDBJ whole genome shotgun (WGS) entry which is preliminary data.</text>
</comment>
<accession>A0A9W7ZMR6</accession>
<sequence>MGASDDDLDLYGEDAPAIDADPELLQAFRKQQMQTKVHCAEGVSQGRRKRVPGPDDVDSSATSLATTVPIPSVPSVTIGTERHPSPEHPPVALPPPPPATSTESTTAPGSRFGLQSAQQLKEDQEQRQTAQRRRLQAMDPDRTGRDAETVYRSKAGKASDSAALKAEEAARRRRAEEEAMQQMEWGKGRVQKREQEEARRKFEEEKLKPLARYADDTDINAELKERDRWGDPLAQFGAGGGSSKRKKGDKAPRRPVYQGTPAPPNRFGIVPGFRWDGVDRSNGFEKEMFMQQNSRKASAARSYATTVDD</sequence>
<reference evidence="3" key="1">
    <citation type="submission" date="2022-07" db="EMBL/GenBank/DDBJ databases">
        <title>Phylogenomic reconstructions and comparative analyses of Kickxellomycotina fungi.</title>
        <authorList>
            <person name="Reynolds N.K."/>
            <person name="Stajich J.E."/>
            <person name="Barry K."/>
            <person name="Grigoriev I.V."/>
            <person name="Crous P."/>
            <person name="Smith M.E."/>
        </authorList>
    </citation>
    <scope>NUCLEOTIDE SEQUENCE</scope>
    <source>
        <strain evidence="3">RSA 861</strain>
    </source>
</reference>
<keyword evidence="4" id="KW-1185">Reference proteome</keyword>
<gene>
    <name evidence="3" type="primary">CWC26_2</name>
    <name evidence="3" type="ORF">IWQ60_010003</name>
</gene>
<feature type="compositionally biased region" description="Basic and acidic residues" evidence="2">
    <location>
        <begin position="165"/>
        <end position="177"/>
    </location>
</feature>
<dbReference type="EMBL" id="JANBPT010000900">
    <property type="protein sequence ID" value="KAJ1911731.1"/>
    <property type="molecule type" value="Genomic_DNA"/>
</dbReference>
<protein>
    <submittedName>
        <fullName evidence="3">Pre-mRNA-splicing factor cwc26</fullName>
    </submittedName>
</protein>
<evidence type="ECO:0000256" key="1">
    <source>
        <dbReference type="ARBA" id="ARBA00011069"/>
    </source>
</evidence>
<dbReference type="GO" id="GO:0000398">
    <property type="term" value="P:mRNA splicing, via spliceosome"/>
    <property type="evidence" value="ECO:0007669"/>
    <property type="project" value="TreeGrafter"/>
</dbReference>
<dbReference type="GO" id="GO:0070274">
    <property type="term" value="C:RES complex"/>
    <property type="evidence" value="ECO:0007669"/>
    <property type="project" value="TreeGrafter"/>
</dbReference>
<dbReference type="GO" id="GO:0003723">
    <property type="term" value="F:RNA binding"/>
    <property type="evidence" value="ECO:0007669"/>
    <property type="project" value="TreeGrafter"/>
</dbReference>
<feature type="compositionally biased region" description="Pro residues" evidence="2">
    <location>
        <begin position="87"/>
        <end position="99"/>
    </location>
</feature>
<feature type="region of interest" description="Disordered" evidence="2">
    <location>
        <begin position="224"/>
        <end position="273"/>
    </location>
</feature>
<feature type="compositionally biased region" description="Basic and acidic residues" evidence="2">
    <location>
        <begin position="139"/>
        <end position="151"/>
    </location>
</feature>
<dbReference type="PANTHER" id="PTHR31809">
    <property type="entry name" value="BUD13 HOMOLOG"/>
    <property type="match status" value="1"/>
</dbReference>
<feature type="region of interest" description="Disordered" evidence="2">
    <location>
        <begin position="36"/>
        <end position="203"/>
    </location>
</feature>
<dbReference type="InterPro" id="IPR018609">
    <property type="entry name" value="Bud13"/>
</dbReference>
<dbReference type="PANTHER" id="PTHR31809:SF0">
    <property type="entry name" value="BUD13 HOMOLOG"/>
    <property type="match status" value="1"/>
</dbReference>
<feature type="compositionally biased region" description="Basic and acidic residues" evidence="2">
    <location>
        <begin position="191"/>
        <end position="203"/>
    </location>
</feature>
<proteinExistence type="inferred from homology"/>
<dbReference type="InterPro" id="IPR051112">
    <property type="entry name" value="CWC26_splicing_factor"/>
</dbReference>
<dbReference type="GO" id="GO:0005684">
    <property type="term" value="C:U2-type spliceosomal complex"/>
    <property type="evidence" value="ECO:0007669"/>
    <property type="project" value="TreeGrafter"/>
</dbReference>
<evidence type="ECO:0000313" key="4">
    <source>
        <dbReference type="Proteomes" id="UP001150569"/>
    </source>
</evidence>
<dbReference type="Pfam" id="PF09736">
    <property type="entry name" value="Bud13"/>
    <property type="match status" value="1"/>
</dbReference>